<dbReference type="NCBIfam" id="NF004309">
    <property type="entry name" value="PRK05704.1"/>
    <property type="match status" value="1"/>
</dbReference>
<dbReference type="GO" id="GO:0033512">
    <property type="term" value="P:L-lysine catabolic process to acetyl-CoA via saccharopine"/>
    <property type="evidence" value="ECO:0007669"/>
    <property type="project" value="UniProtKB-UniRule"/>
</dbReference>
<evidence type="ECO:0000256" key="4">
    <source>
        <dbReference type="ARBA" id="ARBA00011666"/>
    </source>
</evidence>
<sequence>MATEIRVPTLGESVTEATIGRWFKKVGEAVAADEPVVELETDKVTIEVPAPAAGVLEAVAAKDGDTVGVGALLGTIAASGAAAAPAKAEAPKAAAPAPAPAAAAAPAKSVAADANGPAVAKLAAESGVDVSAVAGSGKDGRVTKGDLLGVIAGGATAPAPAAPVQVRAPSPAADAAREERVRMTKLRQTIARRLKDAQNTAAMLTTFNEVDMGAVMALRSQYKDLFEKKHGVKLGFMSFFTKAVIQALKEIPAVNAEIDGTDLIYKNYYNIGIAVGTDKGLVVPVLRDADQLSLAGIEKTIASYGKRARDGQLKIDEMQGGTFTITNGGIYGSLMSTPILNAPQSGILGMHKIQERPMVVGGKIEIRPMMYLALSYDHRIVDGKEAVTFLVRVKECLEDPQRLVLDL</sequence>
<name>A0A9X3E2L6_9HYPH</name>
<dbReference type="SUPFAM" id="SSF51230">
    <property type="entry name" value="Single hybrid motif"/>
    <property type="match status" value="1"/>
</dbReference>
<keyword evidence="8 12" id="KW-0808">Transferase</keyword>
<dbReference type="PANTHER" id="PTHR43416">
    <property type="entry name" value="DIHYDROLIPOYLLYSINE-RESIDUE SUCCINYLTRANSFERASE COMPONENT OF 2-OXOGLUTARATE DEHYDROGENASE COMPLEX, MITOCHONDRIAL-RELATED"/>
    <property type="match status" value="1"/>
</dbReference>
<dbReference type="PROSITE" id="PS50968">
    <property type="entry name" value="BIOTINYL_LIPOYL"/>
    <property type="match status" value="1"/>
</dbReference>
<dbReference type="PROSITE" id="PS00189">
    <property type="entry name" value="LIPOYL"/>
    <property type="match status" value="1"/>
</dbReference>
<evidence type="ECO:0000256" key="8">
    <source>
        <dbReference type="ARBA" id="ARBA00022679"/>
    </source>
</evidence>
<comment type="pathway">
    <text evidence="2 12">Amino-acid degradation; L-lysine degradation via saccharopine pathway; glutaryl-CoA from L-lysine: step 6/6.</text>
</comment>
<dbReference type="PROSITE" id="PS51826">
    <property type="entry name" value="PSBD"/>
    <property type="match status" value="1"/>
</dbReference>
<dbReference type="InterPro" id="IPR003016">
    <property type="entry name" value="2-oxoA_DH_lipoyl-BS"/>
</dbReference>
<dbReference type="RefSeq" id="WP_266338974.1">
    <property type="nucleotide sequence ID" value="NZ_JAPKNK010000004.1"/>
</dbReference>
<comment type="caution">
    <text evidence="15">The sequence shown here is derived from an EMBL/GenBank/DDBJ whole genome shotgun (WGS) entry which is preliminary data.</text>
</comment>
<accession>A0A9X3E2L6</accession>
<dbReference type="Pfam" id="PF02817">
    <property type="entry name" value="E3_binding"/>
    <property type="match status" value="1"/>
</dbReference>
<evidence type="ECO:0000313" key="15">
    <source>
        <dbReference type="EMBL" id="MCX5570008.1"/>
    </source>
</evidence>
<comment type="function">
    <text evidence="1 12">E2 component of the 2-oxoglutarate dehydrogenase (OGDH) complex which catalyzes the second step in the conversion of 2-oxoglutarate to succinyl-CoA and CO(2).</text>
</comment>
<evidence type="ECO:0000313" key="16">
    <source>
        <dbReference type="Proteomes" id="UP001144805"/>
    </source>
</evidence>
<evidence type="ECO:0000256" key="2">
    <source>
        <dbReference type="ARBA" id="ARBA00005145"/>
    </source>
</evidence>
<dbReference type="Gene3D" id="4.10.320.10">
    <property type="entry name" value="E3-binding domain"/>
    <property type="match status" value="1"/>
</dbReference>
<dbReference type="Proteomes" id="UP001144805">
    <property type="component" value="Unassembled WGS sequence"/>
</dbReference>
<proteinExistence type="inferred from homology"/>
<evidence type="ECO:0000256" key="10">
    <source>
        <dbReference type="ARBA" id="ARBA00023315"/>
    </source>
</evidence>
<keyword evidence="7 12" id="KW-0816">Tricarboxylic acid cycle</keyword>
<keyword evidence="9 12" id="KW-0450">Lipoyl</keyword>
<comment type="subunit">
    <text evidence="4">Forms a 24-polypeptide structural core with octahedral symmetry. Part of the 2-oxoglutarate dehydrogenase (OGDH) complex composed of E1 (2-oxoglutarate dehydrogenase), E2 (dihydrolipoamide succinyltransferase) and E3 (dihydrolipoamide dehydrogenase); the complex contains multiple copies of the three enzymatic components (E1, E2 and E3).</text>
</comment>
<dbReference type="GO" id="GO:0004149">
    <property type="term" value="F:dihydrolipoyllysine-residue succinyltransferase activity"/>
    <property type="evidence" value="ECO:0007669"/>
    <property type="project" value="UniProtKB-UniRule"/>
</dbReference>
<evidence type="ECO:0000256" key="1">
    <source>
        <dbReference type="ARBA" id="ARBA00004052"/>
    </source>
</evidence>
<feature type="domain" description="Lipoyl-binding" evidence="13">
    <location>
        <begin position="2"/>
        <end position="77"/>
    </location>
</feature>
<dbReference type="InterPro" id="IPR023213">
    <property type="entry name" value="CAT-like_dom_sf"/>
</dbReference>
<dbReference type="AlphaFoldDB" id="A0A9X3E2L6"/>
<reference evidence="15" key="1">
    <citation type="submission" date="2022-11" db="EMBL/GenBank/DDBJ databases">
        <title>Biodiversity and phylogenetic relationships of bacteria.</title>
        <authorList>
            <person name="Machado R.A.R."/>
            <person name="Bhat A."/>
            <person name="Loulou A."/>
            <person name="Kallel S."/>
        </authorList>
    </citation>
    <scope>NUCLEOTIDE SEQUENCE</scope>
    <source>
        <strain evidence="15">K-TC2</strain>
    </source>
</reference>
<dbReference type="Pfam" id="PF00364">
    <property type="entry name" value="Biotin_lipoyl"/>
    <property type="match status" value="1"/>
</dbReference>
<evidence type="ECO:0000256" key="9">
    <source>
        <dbReference type="ARBA" id="ARBA00022823"/>
    </source>
</evidence>
<comment type="cofactor">
    <cofactor evidence="12">
        <name>(R)-lipoate</name>
        <dbReference type="ChEBI" id="CHEBI:83088"/>
    </cofactor>
    <text evidence="12">Binds 1 lipoyl cofactor covalently.</text>
</comment>
<evidence type="ECO:0000256" key="7">
    <source>
        <dbReference type="ARBA" id="ARBA00022532"/>
    </source>
</evidence>
<dbReference type="EMBL" id="JAPKNK010000004">
    <property type="protein sequence ID" value="MCX5570008.1"/>
    <property type="molecule type" value="Genomic_DNA"/>
</dbReference>
<dbReference type="SUPFAM" id="SSF47005">
    <property type="entry name" value="Peripheral subunit-binding domain of 2-oxo acid dehydrogenase complex"/>
    <property type="match status" value="1"/>
</dbReference>
<dbReference type="InterPro" id="IPR006255">
    <property type="entry name" value="SucB"/>
</dbReference>
<dbReference type="GO" id="GO:0006099">
    <property type="term" value="P:tricarboxylic acid cycle"/>
    <property type="evidence" value="ECO:0007669"/>
    <property type="project" value="UniProtKB-UniRule"/>
</dbReference>
<evidence type="ECO:0000256" key="5">
    <source>
        <dbReference type="ARBA" id="ARBA00012945"/>
    </source>
</evidence>
<dbReference type="InterPro" id="IPR000089">
    <property type="entry name" value="Biotin_lipoyl"/>
</dbReference>
<feature type="domain" description="Peripheral subunit-binding (PSBD)" evidence="14">
    <location>
        <begin position="114"/>
        <end position="151"/>
    </location>
</feature>
<dbReference type="Gene3D" id="2.40.50.100">
    <property type="match status" value="1"/>
</dbReference>
<dbReference type="NCBIfam" id="TIGR01347">
    <property type="entry name" value="sucB"/>
    <property type="match status" value="1"/>
</dbReference>
<dbReference type="EC" id="2.3.1.61" evidence="5 12"/>
<evidence type="ECO:0000259" key="13">
    <source>
        <dbReference type="PROSITE" id="PS50968"/>
    </source>
</evidence>
<evidence type="ECO:0000256" key="11">
    <source>
        <dbReference type="ARBA" id="ARBA00052761"/>
    </source>
</evidence>
<keyword evidence="16" id="KW-1185">Reference proteome</keyword>
<protein>
    <recommendedName>
        <fullName evidence="6 12">Dihydrolipoyllysine-residue succinyltransferase component of 2-oxoglutarate dehydrogenase complex</fullName>
        <ecNumber evidence="5 12">2.3.1.61</ecNumber>
    </recommendedName>
    <alternativeName>
        <fullName evidence="12">2-oxoglutarate dehydrogenase complex component E2</fullName>
    </alternativeName>
</protein>
<dbReference type="Gene3D" id="3.30.559.10">
    <property type="entry name" value="Chloramphenicol acetyltransferase-like domain"/>
    <property type="match status" value="1"/>
</dbReference>
<dbReference type="GO" id="GO:0045252">
    <property type="term" value="C:oxoglutarate dehydrogenase complex"/>
    <property type="evidence" value="ECO:0007669"/>
    <property type="project" value="UniProtKB-UniRule"/>
</dbReference>
<dbReference type="CDD" id="cd06849">
    <property type="entry name" value="lipoyl_domain"/>
    <property type="match status" value="1"/>
</dbReference>
<dbReference type="InterPro" id="IPR036625">
    <property type="entry name" value="E3-bd_dom_sf"/>
</dbReference>
<dbReference type="Pfam" id="PF00198">
    <property type="entry name" value="2-oxoacid_dh"/>
    <property type="match status" value="1"/>
</dbReference>
<dbReference type="PANTHER" id="PTHR43416:SF5">
    <property type="entry name" value="DIHYDROLIPOYLLYSINE-RESIDUE SUCCINYLTRANSFERASE COMPONENT OF 2-OXOGLUTARATE DEHYDROGENASE COMPLEX, MITOCHONDRIAL"/>
    <property type="match status" value="1"/>
</dbReference>
<evidence type="ECO:0000256" key="6">
    <source>
        <dbReference type="ARBA" id="ARBA00019511"/>
    </source>
</evidence>
<comment type="similarity">
    <text evidence="3 12">Belongs to the 2-oxoacid dehydrogenase family.</text>
</comment>
<dbReference type="InterPro" id="IPR011053">
    <property type="entry name" value="Single_hybrid_motif"/>
</dbReference>
<organism evidence="15 16">
    <name type="scientific">Kaistia nematophila</name>
    <dbReference type="NCBI Taxonomy" id="2994654"/>
    <lineage>
        <taxon>Bacteria</taxon>
        <taxon>Pseudomonadati</taxon>
        <taxon>Pseudomonadota</taxon>
        <taxon>Alphaproteobacteria</taxon>
        <taxon>Hyphomicrobiales</taxon>
        <taxon>Kaistiaceae</taxon>
        <taxon>Kaistia</taxon>
    </lineage>
</organism>
<dbReference type="InterPro" id="IPR001078">
    <property type="entry name" value="2-oxoacid_DH_actylTfrase"/>
</dbReference>
<dbReference type="SUPFAM" id="SSF52777">
    <property type="entry name" value="CoA-dependent acyltransferases"/>
    <property type="match status" value="1"/>
</dbReference>
<evidence type="ECO:0000259" key="14">
    <source>
        <dbReference type="PROSITE" id="PS51826"/>
    </source>
</evidence>
<comment type="catalytic activity">
    <reaction evidence="11 12">
        <text>N(6)-[(R)-dihydrolipoyl]-L-lysyl-[protein] + succinyl-CoA = N(6)-[(R)-S(8)-succinyldihydrolipoyl]-L-lysyl-[protein] + CoA</text>
        <dbReference type="Rhea" id="RHEA:15213"/>
        <dbReference type="Rhea" id="RHEA-COMP:10475"/>
        <dbReference type="Rhea" id="RHEA-COMP:20092"/>
        <dbReference type="ChEBI" id="CHEBI:57287"/>
        <dbReference type="ChEBI" id="CHEBI:57292"/>
        <dbReference type="ChEBI" id="CHEBI:83100"/>
        <dbReference type="ChEBI" id="CHEBI:83120"/>
        <dbReference type="EC" id="2.3.1.61"/>
    </reaction>
</comment>
<evidence type="ECO:0000256" key="12">
    <source>
        <dbReference type="RuleBase" id="RU361138"/>
    </source>
</evidence>
<evidence type="ECO:0000256" key="3">
    <source>
        <dbReference type="ARBA" id="ARBA00007317"/>
    </source>
</evidence>
<gene>
    <name evidence="15" type="primary">odhB</name>
    <name evidence="15" type="ORF">OSH07_12450</name>
</gene>
<dbReference type="FunFam" id="3.30.559.10:FF:000007">
    <property type="entry name" value="Dihydrolipoamide acetyltransferase component of pyruvate dehydrogenase complex"/>
    <property type="match status" value="1"/>
</dbReference>
<dbReference type="InterPro" id="IPR050537">
    <property type="entry name" value="2-oxoacid_dehydrogenase"/>
</dbReference>
<keyword evidence="10 12" id="KW-0012">Acyltransferase</keyword>
<dbReference type="InterPro" id="IPR004167">
    <property type="entry name" value="PSBD"/>
</dbReference>
<dbReference type="GO" id="GO:0005829">
    <property type="term" value="C:cytosol"/>
    <property type="evidence" value="ECO:0007669"/>
    <property type="project" value="TreeGrafter"/>
</dbReference>